<gene>
    <name evidence="1" type="ORF">LVJ82_00965</name>
</gene>
<evidence type="ECO:0000313" key="1">
    <source>
        <dbReference type="EMBL" id="UOO89586.1"/>
    </source>
</evidence>
<dbReference type="Proteomes" id="UP000832011">
    <property type="component" value="Chromosome"/>
</dbReference>
<reference evidence="1 2" key="1">
    <citation type="journal article" date="2022" name="Res Sq">
        <title>Evolution of multicellular longitudinally dividing oral cavity symbionts (Neisseriaceae).</title>
        <authorList>
            <person name="Nyongesa S."/>
            <person name="Weber P."/>
            <person name="Bernet E."/>
            <person name="Pullido F."/>
            <person name="Nieckarz M."/>
            <person name="Delaby M."/>
            <person name="Nieves C."/>
            <person name="Viehboeck T."/>
            <person name="Krause N."/>
            <person name="Rivera-Millot A."/>
            <person name="Nakamura A."/>
            <person name="Vischer N."/>
            <person name="VanNieuwenhze M."/>
            <person name="Brun Y."/>
            <person name="Cava F."/>
            <person name="Bulgheresi S."/>
            <person name="Veyrier F."/>
        </authorList>
    </citation>
    <scope>NUCLEOTIDE SEQUENCE [LARGE SCALE GENOMIC DNA]</scope>
    <source>
        <strain evidence="1 2">SN4</strain>
    </source>
</reference>
<proteinExistence type="predicted"/>
<keyword evidence="2" id="KW-1185">Reference proteome</keyword>
<accession>A0ABY4E2J6</accession>
<evidence type="ECO:0000313" key="2">
    <source>
        <dbReference type="Proteomes" id="UP000832011"/>
    </source>
</evidence>
<dbReference type="EMBL" id="CP091511">
    <property type="protein sequence ID" value="UOO89586.1"/>
    <property type="molecule type" value="Genomic_DNA"/>
</dbReference>
<protein>
    <submittedName>
        <fullName evidence="1">Uncharacterized protein</fullName>
    </submittedName>
</protein>
<sequence>MGTPVKVFRSSDTDAPQIVGGRGDFKTVLKACLIAGYGSGANRKEPLGWEIVPGTESSDGFDCAFRPTDLESGKRIIHIAGTATTYATISTYSDTDASGALITKGTVTDSTFPTFHSSGIEWVVVGHHSAFIIIIGVKGIFSVKARANGAGLFFGDIENRVNNARGNTLLLRIFHAGTFGAAGLSSKNSNFWNGDYSIISSSTDGLSTWPKAVPSSLFNDNLLVGNSPINSEVLYSKVAVTESGALRGFLPFGYLIHQSLLSTEHFAEKTIDGKDYLVCNLSRSSWGANYLAPTMFFMINLTEWD</sequence>
<organism evidence="1 2">
    <name type="scientific">Vitreoscilla massiliensis</name>
    <dbReference type="NCBI Taxonomy" id="1689272"/>
    <lineage>
        <taxon>Bacteria</taxon>
        <taxon>Pseudomonadati</taxon>
        <taxon>Pseudomonadota</taxon>
        <taxon>Betaproteobacteria</taxon>
        <taxon>Neisseriales</taxon>
        <taxon>Neisseriaceae</taxon>
        <taxon>Vitreoscilla</taxon>
    </lineage>
</organism>
<name>A0ABY4E2J6_9NEIS</name>
<dbReference type="RefSeq" id="WP_058305484.1">
    <property type="nucleotide sequence ID" value="NZ_CABKVG010000007.1"/>
</dbReference>